<evidence type="ECO:0000256" key="5">
    <source>
        <dbReference type="ARBA" id="ARBA00022989"/>
    </source>
</evidence>
<protein>
    <submittedName>
        <fullName evidence="8">Rab5-interacting</fullName>
    </submittedName>
</protein>
<keyword evidence="6 7" id="KW-0472">Membrane</keyword>
<evidence type="ECO:0000313" key="9">
    <source>
        <dbReference type="Proteomes" id="UP000007264"/>
    </source>
</evidence>
<name>I0YUA2_COCSC</name>
<feature type="transmembrane region" description="Helical" evidence="7">
    <location>
        <begin position="48"/>
        <end position="66"/>
    </location>
</feature>
<evidence type="ECO:0000256" key="7">
    <source>
        <dbReference type="SAM" id="Phobius"/>
    </source>
</evidence>
<dbReference type="OrthoDB" id="564472at2759"/>
<dbReference type="GO" id="GO:0005739">
    <property type="term" value="C:mitochondrion"/>
    <property type="evidence" value="ECO:0007669"/>
    <property type="project" value="GOC"/>
</dbReference>
<dbReference type="EMBL" id="AGSI01000011">
    <property type="protein sequence ID" value="EIE21971.1"/>
    <property type="molecule type" value="Genomic_DNA"/>
</dbReference>
<evidence type="ECO:0000256" key="2">
    <source>
        <dbReference type="ARBA" id="ARBA00009436"/>
    </source>
</evidence>
<organism evidence="8 9">
    <name type="scientific">Coccomyxa subellipsoidea (strain C-169)</name>
    <name type="common">Green microalga</name>
    <dbReference type="NCBI Taxonomy" id="574566"/>
    <lineage>
        <taxon>Eukaryota</taxon>
        <taxon>Viridiplantae</taxon>
        <taxon>Chlorophyta</taxon>
        <taxon>core chlorophytes</taxon>
        <taxon>Trebouxiophyceae</taxon>
        <taxon>Trebouxiophyceae incertae sedis</taxon>
        <taxon>Coccomyxaceae</taxon>
        <taxon>Coccomyxa</taxon>
        <taxon>Coccomyxa subellipsoidea</taxon>
    </lineage>
</organism>
<dbReference type="GO" id="GO:0005789">
    <property type="term" value="C:endoplasmic reticulum membrane"/>
    <property type="evidence" value="ECO:0007669"/>
    <property type="project" value="UniProtKB-SubCell"/>
</dbReference>
<evidence type="ECO:0000256" key="3">
    <source>
        <dbReference type="ARBA" id="ARBA00022692"/>
    </source>
</evidence>
<dbReference type="GO" id="GO:0097250">
    <property type="term" value="P:mitochondrial respirasome assembly"/>
    <property type="evidence" value="ECO:0007669"/>
    <property type="project" value="InterPro"/>
</dbReference>
<dbReference type="Proteomes" id="UP000007264">
    <property type="component" value="Unassembled WGS sequence"/>
</dbReference>
<dbReference type="PANTHER" id="PTHR12906:SF0">
    <property type="entry name" value="GEL COMPLEX SUBUNIT OPTI"/>
    <property type="match status" value="1"/>
</dbReference>
<accession>I0YUA2</accession>
<sequence length="108" mass="12210">MILLFRKAAFSKMDQWDKEDLLDLLYWMRQVIAILAGIAWGLVPLTGLYAFLSFMVVLLGAPLLWYQAQRIDEEEFGGHQSLAGEGTAPSMALFLLVWIVTYTFVHAG</sequence>
<keyword evidence="4" id="KW-0256">Endoplasmic reticulum</keyword>
<dbReference type="InterPro" id="IPR010742">
    <property type="entry name" value="RCAF1"/>
</dbReference>
<keyword evidence="5 7" id="KW-1133">Transmembrane helix</keyword>
<dbReference type="KEGG" id="csl:COCSUDRAFT_33596"/>
<feature type="transmembrane region" description="Helical" evidence="7">
    <location>
        <begin position="21"/>
        <end position="42"/>
    </location>
</feature>
<dbReference type="STRING" id="574566.I0YUA2"/>
<dbReference type="Pfam" id="PF07019">
    <property type="entry name" value="EMC6"/>
    <property type="match status" value="1"/>
</dbReference>
<proteinExistence type="inferred from homology"/>
<keyword evidence="9" id="KW-1185">Reference proteome</keyword>
<dbReference type="RefSeq" id="XP_005646515.1">
    <property type="nucleotide sequence ID" value="XM_005646458.1"/>
</dbReference>
<evidence type="ECO:0000256" key="1">
    <source>
        <dbReference type="ARBA" id="ARBA00004477"/>
    </source>
</evidence>
<comment type="similarity">
    <text evidence="2">Belongs to the EMC6 family.</text>
</comment>
<evidence type="ECO:0000256" key="6">
    <source>
        <dbReference type="ARBA" id="ARBA00023136"/>
    </source>
</evidence>
<comment type="subcellular location">
    <subcellularLocation>
        <location evidence="1">Endoplasmic reticulum membrane</location>
        <topology evidence="1">Multi-pass membrane protein</topology>
    </subcellularLocation>
</comment>
<dbReference type="InterPro" id="IPR029008">
    <property type="entry name" value="EMC6-like"/>
</dbReference>
<evidence type="ECO:0000256" key="4">
    <source>
        <dbReference type="ARBA" id="ARBA00022824"/>
    </source>
</evidence>
<comment type="caution">
    <text evidence="8">The sequence shown here is derived from an EMBL/GenBank/DDBJ whole genome shotgun (WGS) entry which is preliminary data.</text>
</comment>
<gene>
    <name evidence="8" type="ORF">COCSUDRAFT_33596</name>
</gene>
<dbReference type="AlphaFoldDB" id="I0YUA2"/>
<evidence type="ECO:0000313" key="8">
    <source>
        <dbReference type="EMBL" id="EIE21971.1"/>
    </source>
</evidence>
<keyword evidence="3 7" id="KW-0812">Transmembrane</keyword>
<feature type="transmembrane region" description="Helical" evidence="7">
    <location>
        <begin position="87"/>
        <end position="105"/>
    </location>
</feature>
<dbReference type="PANTHER" id="PTHR12906">
    <property type="entry name" value="PROTEIN C20ORF24 RAB5-INTERACTING PROTEIN"/>
    <property type="match status" value="1"/>
</dbReference>
<reference evidence="8 9" key="1">
    <citation type="journal article" date="2012" name="Genome Biol.">
        <title>The genome of the polar eukaryotic microalga coccomyxa subellipsoidea reveals traits of cold adaptation.</title>
        <authorList>
            <person name="Blanc G."/>
            <person name="Agarkova I."/>
            <person name="Grimwood J."/>
            <person name="Kuo A."/>
            <person name="Brueggeman A."/>
            <person name="Dunigan D."/>
            <person name="Gurnon J."/>
            <person name="Ladunga I."/>
            <person name="Lindquist E."/>
            <person name="Lucas S."/>
            <person name="Pangilinan J."/>
            <person name="Proschold T."/>
            <person name="Salamov A."/>
            <person name="Schmutz J."/>
            <person name="Weeks D."/>
            <person name="Yamada T."/>
            <person name="Claverie J.M."/>
            <person name="Grigoriev I."/>
            <person name="Van Etten J."/>
            <person name="Lomsadze A."/>
            <person name="Borodovsky M."/>
        </authorList>
    </citation>
    <scope>NUCLEOTIDE SEQUENCE [LARGE SCALE GENOMIC DNA]</scope>
    <source>
        <strain evidence="8 9">C-169</strain>
    </source>
</reference>
<dbReference type="GeneID" id="17039956"/>
<dbReference type="eggNOG" id="KOG3415">
    <property type="taxonomic scope" value="Eukaryota"/>
</dbReference>